<dbReference type="GO" id="GO:0003676">
    <property type="term" value="F:nucleic acid binding"/>
    <property type="evidence" value="ECO:0007669"/>
    <property type="project" value="InterPro"/>
</dbReference>
<dbReference type="HOGENOM" id="CLU_3154367_0_0_6"/>
<gene>
    <name evidence="2" type="ORF">Loa_01190</name>
</gene>
<organism evidence="2 3">
    <name type="scientific">Legionella oakridgensis ATCC 33761 = DSM 21215</name>
    <dbReference type="NCBI Taxonomy" id="1268635"/>
    <lineage>
        <taxon>Bacteria</taxon>
        <taxon>Pseudomonadati</taxon>
        <taxon>Pseudomonadota</taxon>
        <taxon>Gammaproteobacteria</taxon>
        <taxon>Legionellales</taxon>
        <taxon>Legionellaceae</taxon>
        <taxon>Legionella</taxon>
    </lineage>
</organism>
<dbReference type="AlphaFoldDB" id="W0BA85"/>
<dbReference type="STRING" id="1268635.Loa_01190"/>
<dbReference type="Proteomes" id="UP000018838">
    <property type="component" value="Chromosome"/>
</dbReference>
<dbReference type="PANTHER" id="PTHR30008">
    <property type="entry name" value="EXODEOXYRIBONUCLEASE 7 LARGE SUBUNIT"/>
    <property type="match status" value="1"/>
</dbReference>
<feature type="domain" description="OB-fold nucleic acid binding" evidence="1">
    <location>
        <begin position="8"/>
        <end position="47"/>
    </location>
</feature>
<dbReference type="Pfam" id="PF13742">
    <property type="entry name" value="tRNA_anti_2"/>
    <property type="match status" value="1"/>
</dbReference>
<dbReference type="PATRIC" id="fig|1268635.3.peg.1194"/>
<evidence type="ECO:0000259" key="1">
    <source>
        <dbReference type="Pfam" id="PF13742"/>
    </source>
</evidence>
<dbReference type="EMBL" id="CP004006">
    <property type="protein sequence ID" value="AHE66745.1"/>
    <property type="molecule type" value="Genomic_DNA"/>
</dbReference>
<sequence length="48" mass="5451">MVNQTPILTVTQLNRHIRSLLEHEMGEVTVEGEVSNLNKPSSGHFYFP</sequence>
<protein>
    <recommendedName>
        <fullName evidence="1">OB-fold nucleic acid binding domain-containing protein</fullName>
    </recommendedName>
</protein>
<dbReference type="InterPro" id="IPR025824">
    <property type="entry name" value="OB-fold_nuc-bd_dom"/>
</dbReference>
<name>W0BA85_9GAMM</name>
<accession>W0BA85</accession>
<dbReference type="GO" id="GO:0008855">
    <property type="term" value="F:exodeoxyribonuclease VII activity"/>
    <property type="evidence" value="ECO:0007669"/>
    <property type="project" value="InterPro"/>
</dbReference>
<evidence type="ECO:0000313" key="2">
    <source>
        <dbReference type="EMBL" id="AHE66745.1"/>
    </source>
</evidence>
<dbReference type="eggNOG" id="COG1570">
    <property type="taxonomic scope" value="Bacteria"/>
</dbReference>
<dbReference type="GO" id="GO:0009318">
    <property type="term" value="C:exodeoxyribonuclease VII complex"/>
    <property type="evidence" value="ECO:0007669"/>
    <property type="project" value="InterPro"/>
</dbReference>
<evidence type="ECO:0000313" key="3">
    <source>
        <dbReference type="Proteomes" id="UP000018838"/>
    </source>
</evidence>
<dbReference type="GO" id="GO:0006308">
    <property type="term" value="P:DNA catabolic process"/>
    <property type="evidence" value="ECO:0007669"/>
    <property type="project" value="InterPro"/>
</dbReference>
<keyword evidence="3" id="KW-1185">Reference proteome</keyword>
<proteinExistence type="predicted"/>
<dbReference type="InterPro" id="IPR003753">
    <property type="entry name" value="Exonuc_VII_L"/>
</dbReference>
<dbReference type="KEGG" id="lok:Loa_01190"/>
<reference evidence="2 3" key="1">
    <citation type="journal article" date="2013" name="Int. J. Med. Microbiol.">
        <title>Legionella oakridgensis ATCC 33761 genome sequence and phenotypic characterization reveals its replication capacity in amoebae.</title>
        <authorList>
            <person name="Brzuszkiewicz E."/>
            <person name="Schulz T."/>
            <person name="Rydzewski K."/>
            <person name="Daniel R."/>
            <person name="Gillmaier N."/>
            <person name="Dittmann C."/>
            <person name="Holland G."/>
            <person name="Schunder E."/>
            <person name="Lautner M."/>
            <person name="Eisenreich W."/>
            <person name="Luck C."/>
            <person name="Heuner K."/>
        </authorList>
    </citation>
    <scope>NUCLEOTIDE SEQUENCE [LARGE SCALE GENOMIC DNA]</scope>
    <source>
        <strain>OR-10</strain>
        <strain evidence="3">ATCC 33761</strain>
    </source>
</reference>
<dbReference type="PANTHER" id="PTHR30008:SF0">
    <property type="entry name" value="EXODEOXYRIBONUCLEASE 7 LARGE SUBUNIT"/>
    <property type="match status" value="1"/>
</dbReference>